<gene>
    <name evidence="1" type="ORF">MILVUS5_LOCUS29630</name>
</gene>
<evidence type="ECO:0000313" key="1">
    <source>
        <dbReference type="EMBL" id="CAJ2664414.1"/>
    </source>
</evidence>
<dbReference type="Proteomes" id="UP001177021">
    <property type="component" value="Unassembled WGS sequence"/>
</dbReference>
<comment type="caution">
    <text evidence="1">The sequence shown here is derived from an EMBL/GenBank/DDBJ whole genome shotgun (WGS) entry which is preliminary data.</text>
</comment>
<sequence>MMIPSSSFSLTNIPNHHHYTLPSNFFIITNIIIIIFFHHTFVHDHYQNHSKLAQEQAQEEDLNQEDKPYFHQLDYI</sequence>
<proteinExistence type="predicted"/>
<dbReference type="EMBL" id="CASHSV030000409">
    <property type="protein sequence ID" value="CAJ2664414.1"/>
    <property type="molecule type" value="Genomic_DNA"/>
</dbReference>
<evidence type="ECO:0000313" key="2">
    <source>
        <dbReference type="Proteomes" id="UP001177021"/>
    </source>
</evidence>
<protein>
    <submittedName>
        <fullName evidence="1">Uncharacterized protein</fullName>
    </submittedName>
</protein>
<organism evidence="1 2">
    <name type="scientific">Trifolium pratense</name>
    <name type="common">Red clover</name>
    <dbReference type="NCBI Taxonomy" id="57577"/>
    <lineage>
        <taxon>Eukaryota</taxon>
        <taxon>Viridiplantae</taxon>
        <taxon>Streptophyta</taxon>
        <taxon>Embryophyta</taxon>
        <taxon>Tracheophyta</taxon>
        <taxon>Spermatophyta</taxon>
        <taxon>Magnoliopsida</taxon>
        <taxon>eudicotyledons</taxon>
        <taxon>Gunneridae</taxon>
        <taxon>Pentapetalae</taxon>
        <taxon>rosids</taxon>
        <taxon>fabids</taxon>
        <taxon>Fabales</taxon>
        <taxon>Fabaceae</taxon>
        <taxon>Papilionoideae</taxon>
        <taxon>50 kb inversion clade</taxon>
        <taxon>NPAAA clade</taxon>
        <taxon>Hologalegina</taxon>
        <taxon>IRL clade</taxon>
        <taxon>Trifolieae</taxon>
        <taxon>Trifolium</taxon>
    </lineage>
</organism>
<keyword evidence="2" id="KW-1185">Reference proteome</keyword>
<accession>A0ACB0L4T4</accession>
<reference evidence="1" key="1">
    <citation type="submission" date="2023-10" db="EMBL/GenBank/DDBJ databases">
        <authorList>
            <person name="Rodriguez Cubillos JULIANA M."/>
            <person name="De Vega J."/>
        </authorList>
    </citation>
    <scope>NUCLEOTIDE SEQUENCE</scope>
</reference>
<name>A0ACB0L4T4_TRIPR</name>